<organism evidence="1 2">
    <name type="scientific">Pseudorhodobacter turbinis</name>
    <dbReference type="NCBI Taxonomy" id="2500533"/>
    <lineage>
        <taxon>Bacteria</taxon>
        <taxon>Pseudomonadati</taxon>
        <taxon>Pseudomonadota</taxon>
        <taxon>Alphaproteobacteria</taxon>
        <taxon>Rhodobacterales</taxon>
        <taxon>Paracoccaceae</taxon>
        <taxon>Pseudorhodobacter</taxon>
    </lineage>
</organism>
<gene>
    <name evidence="1" type="ORF">EOK75_01025</name>
</gene>
<proteinExistence type="predicted"/>
<dbReference type="OrthoDB" id="10002021at2"/>
<dbReference type="KEGG" id="pseb:EOK75_01025"/>
<evidence type="ECO:0000313" key="2">
    <source>
        <dbReference type="Proteomes" id="UP000298631"/>
    </source>
</evidence>
<keyword evidence="2" id="KW-1185">Reference proteome</keyword>
<name>A0A4P8ECT3_9RHOB</name>
<dbReference type="EMBL" id="CP039964">
    <property type="protein sequence ID" value="QCO54529.1"/>
    <property type="molecule type" value="Genomic_DNA"/>
</dbReference>
<protein>
    <submittedName>
        <fullName evidence="1">Uncharacterized protein</fullName>
    </submittedName>
</protein>
<reference evidence="1 2" key="1">
    <citation type="submission" date="2019-05" db="EMBL/GenBank/DDBJ databases">
        <title>Pseudorhodobacter turbinis sp. nov., isolated from the gut of the Korean turban shell.</title>
        <authorList>
            <person name="Jeong Y.-S."/>
            <person name="Kang W.-R."/>
            <person name="Bae J.-W."/>
        </authorList>
    </citation>
    <scope>NUCLEOTIDE SEQUENCE [LARGE SCALE GENOMIC DNA]</scope>
    <source>
        <strain evidence="1 2">S12M18</strain>
    </source>
</reference>
<dbReference type="RefSeq" id="WP_137192210.1">
    <property type="nucleotide sequence ID" value="NZ_CP039964.1"/>
</dbReference>
<dbReference type="Proteomes" id="UP000298631">
    <property type="component" value="Chromosome"/>
</dbReference>
<accession>A0A4P8ECT3</accession>
<dbReference type="AlphaFoldDB" id="A0A4P8ECT3"/>
<evidence type="ECO:0000313" key="1">
    <source>
        <dbReference type="EMBL" id="QCO54529.1"/>
    </source>
</evidence>
<sequence length="88" mass="10117">MVAFDHTAHHFPPQGLSFLSKKELATACARSLERMAFAGLPHGFGVRIPDLIFIYHYHRRFAATPFKNTGRAIQQCTFPLADHRYFRL</sequence>